<keyword evidence="3" id="KW-1185">Reference proteome</keyword>
<dbReference type="RefSeq" id="XP_053018647.1">
    <property type="nucleotide sequence ID" value="XM_053167429.1"/>
</dbReference>
<dbReference type="GeneID" id="77808324"/>
<name>A0ABY7CF32_9BASI</name>
<proteinExistence type="predicted"/>
<evidence type="ECO:0000313" key="2">
    <source>
        <dbReference type="EMBL" id="WAQ83092.1"/>
    </source>
</evidence>
<feature type="transmembrane region" description="Helical" evidence="1">
    <location>
        <begin position="32"/>
        <end position="50"/>
    </location>
</feature>
<keyword evidence="1" id="KW-1133">Transmembrane helix</keyword>
<protein>
    <submittedName>
        <fullName evidence="2">Uncharacterized protein</fullName>
    </submittedName>
</protein>
<sequence length="65" mass="6354">MARSTAEATCAPTSIAAGPATKLIASNLSNRLVTLAIVASMAAATLFPLSTGQASAQQPPASDAP</sequence>
<keyword evidence="1" id="KW-0812">Transmembrane</keyword>
<keyword evidence="1" id="KW-0472">Membrane</keyword>
<organism evidence="2 3">
    <name type="scientific">Puccinia triticina</name>
    <dbReference type="NCBI Taxonomy" id="208348"/>
    <lineage>
        <taxon>Eukaryota</taxon>
        <taxon>Fungi</taxon>
        <taxon>Dikarya</taxon>
        <taxon>Basidiomycota</taxon>
        <taxon>Pucciniomycotina</taxon>
        <taxon>Pucciniomycetes</taxon>
        <taxon>Pucciniales</taxon>
        <taxon>Pucciniaceae</taxon>
        <taxon>Puccinia</taxon>
    </lineage>
</organism>
<dbReference type="Proteomes" id="UP001164743">
    <property type="component" value="Chromosome 3A"/>
</dbReference>
<accession>A0ABY7CF32</accession>
<reference evidence="2" key="1">
    <citation type="submission" date="2022-10" db="EMBL/GenBank/DDBJ databases">
        <title>Puccinia triticina Genome sequencing and assembly.</title>
        <authorList>
            <person name="Li C."/>
        </authorList>
    </citation>
    <scope>NUCLEOTIDE SEQUENCE</scope>
    <source>
        <strain evidence="2">Pt15</strain>
    </source>
</reference>
<evidence type="ECO:0000256" key="1">
    <source>
        <dbReference type="SAM" id="Phobius"/>
    </source>
</evidence>
<gene>
    <name evidence="2" type="ORF">PtA15_3A459</name>
</gene>
<evidence type="ECO:0000313" key="3">
    <source>
        <dbReference type="Proteomes" id="UP001164743"/>
    </source>
</evidence>
<dbReference type="EMBL" id="CP110423">
    <property type="protein sequence ID" value="WAQ83092.1"/>
    <property type="molecule type" value="Genomic_DNA"/>
</dbReference>